<accession>A0A382S6Z7</accession>
<proteinExistence type="predicted"/>
<reference evidence="1" key="1">
    <citation type="submission" date="2018-05" db="EMBL/GenBank/DDBJ databases">
        <authorList>
            <person name="Lanie J.A."/>
            <person name="Ng W.-L."/>
            <person name="Kazmierczak K.M."/>
            <person name="Andrzejewski T.M."/>
            <person name="Davidsen T.M."/>
            <person name="Wayne K.J."/>
            <person name="Tettelin H."/>
            <person name="Glass J.I."/>
            <person name="Rusch D."/>
            <person name="Podicherti R."/>
            <person name="Tsui H.-C.T."/>
            <person name="Winkler M.E."/>
        </authorList>
    </citation>
    <scope>NUCLEOTIDE SEQUENCE</scope>
</reference>
<dbReference type="AlphaFoldDB" id="A0A382S6Z7"/>
<evidence type="ECO:0000313" key="1">
    <source>
        <dbReference type="EMBL" id="SVD05653.1"/>
    </source>
</evidence>
<sequence>MLFDEDILVALEKAANKPEKTRSSFWEYELEDFSFTAKGEMTGLICVGNISKKYSQIHKAAHWLLQWPYRYIVRKSQNFGECYDLAKFIAEGQERAVTLDMVRQTLGLAVIKDNLDVKGLEGVNLVIGDGYGVMTSLLKLSYSETKIVTVNLTTPLLMDLVYARKAIPSLRIALPTNQVEMMDALNQNDIDVIAIQADNSKLIAEANVGLAVALHSMQEMTNSVIKSYFDLLRGNKNDRTAFYCLNRIYKQLYDGEEIKFFDFPWSP</sequence>
<protein>
    <submittedName>
        <fullName evidence="1">Uncharacterized protein</fullName>
    </submittedName>
</protein>
<dbReference type="EMBL" id="UINC01126886">
    <property type="protein sequence ID" value="SVD05653.1"/>
    <property type="molecule type" value="Genomic_DNA"/>
</dbReference>
<feature type="non-terminal residue" evidence="1">
    <location>
        <position position="267"/>
    </location>
</feature>
<gene>
    <name evidence="1" type="ORF">METZ01_LOCUS358507</name>
</gene>
<organism evidence="1">
    <name type="scientific">marine metagenome</name>
    <dbReference type="NCBI Taxonomy" id="408172"/>
    <lineage>
        <taxon>unclassified sequences</taxon>
        <taxon>metagenomes</taxon>
        <taxon>ecological metagenomes</taxon>
    </lineage>
</organism>
<name>A0A382S6Z7_9ZZZZ</name>